<dbReference type="SUPFAM" id="SSF53098">
    <property type="entry name" value="Ribonuclease H-like"/>
    <property type="match status" value="1"/>
</dbReference>
<dbReference type="InterPro" id="IPR036397">
    <property type="entry name" value="RNaseH_sf"/>
</dbReference>
<evidence type="ECO:0000256" key="11">
    <source>
        <dbReference type="ARBA" id="ARBA00023204"/>
    </source>
</evidence>
<evidence type="ECO:0000256" key="4">
    <source>
        <dbReference type="ARBA" id="ARBA00022723"/>
    </source>
</evidence>
<evidence type="ECO:0000256" key="8">
    <source>
        <dbReference type="ARBA" id="ARBA00022842"/>
    </source>
</evidence>
<dbReference type="Gene3D" id="3.30.420.10">
    <property type="entry name" value="Ribonuclease H-like superfamily/Ribonuclease H"/>
    <property type="match status" value="1"/>
</dbReference>
<keyword evidence="3" id="KW-0540">Nuclease</keyword>
<organism evidence="12">
    <name type="scientific">marine metagenome</name>
    <dbReference type="NCBI Taxonomy" id="408172"/>
    <lineage>
        <taxon>unclassified sequences</taxon>
        <taxon>metagenomes</taxon>
        <taxon>ecological metagenomes</taxon>
    </lineage>
</organism>
<dbReference type="CDD" id="cd16962">
    <property type="entry name" value="RuvC"/>
    <property type="match status" value="1"/>
</dbReference>
<evidence type="ECO:0000256" key="10">
    <source>
        <dbReference type="ARBA" id="ARBA00023172"/>
    </source>
</evidence>
<dbReference type="HAMAP" id="MF_00034">
    <property type="entry name" value="RuvC"/>
    <property type="match status" value="1"/>
</dbReference>
<protein>
    <submittedName>
        <fullName evidence="12">Uncharacterized protein</fullName>
    </submittedName>
</protein>
<dbReference type="InterPro" id="IPR002176">
    <property type="entry name" value="X-over_junc_endoDNase_RuvC"/>
</dbReference>
<keyword evidence="10" id="KW-0233">DNA recombination</keyword>
<keyword evidence="8" id="KW-0460">Magnesium</keyword>
<dbReference type="GO" id="GO:0046872">
    <property type="term" value="F:metal ion binding"/>
    <property type="evidence" value="ECO:0007669"/>
    <property type="project" value="UniProtKB-KW"/>
</dbReference>
<dbReference type="InterPro" id="IPR012337">
    <property type="entry name" value="RNaseH-like_sf"/>
</dbReference>
<name>A0A381YYI2_9ZZZZ</name>
<evidence type="ECO:0000256" key="9">
    <source>
        <dbReference type="ARBA" id="ARBA00023125"/>
    </source>
</evidence>
<accession>A0A381YYI2</accession>
<dbReference type="Pfam" id="PF02075">
    <property type="entry name" value="RuvC"/>
    <property type="match status" value="1"/>
</dbReference>
<keyword evidence="9" id="KW-0238">DNA-binding</keyword>
<gene>
    <name evidence="12" type="ORF">METZ01_LOCUS134864</name>
</gene>
<keyword evidence="11" id="KW-0234">DNA repair</keyword>
<reference evidence="12" key="1">
    <citation type="submission" date="2018-05" db="EMBL/GenBank/DDBJ databases">
        <authorList>
            <person name="Lanie J.A."/>
            <person name="Ng W.-L."/>
            <person name="Kazmierczak K.M."/>
            <person name="Andrzejewski T.M."/>
            <person name="Davidsen T.M."/>
            <person name="Wayne K.J."/>
            <person name="Tettelin H."/>
            <person name="Glass J.I."/>
            <person name="Rusch D."/>
            <person name="Podicherti R."/>
            <person name="Tsui H.-C.T."/>
            <person name="Winkler M.E."/>
        </authorList>
    </citation>
    <scope>NUCLEOTIDE SEQUENCE</scope>
</reference>
<keyword evidence="6" id="KW-0227">DNA damage</keyword>
<evidence type="ECO:0000313" key="12">
    <source>
        <dbReference type="EMBL" id="SVA82010.1"/>
    </source>
</evidence>
<dbReference type="GO" id="GO:0006310">
    <property type="term" value="P:DNA recombination"/>
    <property type="evidence" value="ECO:0007669"/>
    <property type="project" value="UniProtKB-KW"/>
</dbReference>
<dbReference type="PANTHER" id="PTHR30194">
    <property type="entry name" value="CROSSOVER JUNCTION ENDODEOXYRIBONUCLEASE RUVC"/>
    <property type="match status" value="1"/>
</dbReference>
<dbReference type="GO" id="GO:0003677">
    <property type="term" value="F:DNA binding"/>
    <property type="evidence" value="ECO:0007669"/>
    <property type="project" value="UniProtKB-KW"/>
</dbReference>
<evidence type="ECO:0000256" key="3">
    <source>
        <dbReference type="ARBA" id="ARBA00022722"/>
    </source>
</evidence>
<keyword evidence="4" id="KW-0479">Metal-binding</keyword>
<dbReference type="AlphaFoldDB" id="A0A381YYI2"/>
<dbReference type="PROSITE" id="PS01321">
    <property type="entry name" value="RUVC"/>
    <property type="match status" value="1"/>
</dbReference>
<dbReference type="FunFam" id="3.30.420.10:FF:000002">
    <property type="entry name" value="Crossover junction endodeoxyribonuclease RuvC"/>
    <property type="match status" value="1"/>
</dbReference>
<evidence type="ECO:0000256" key="6">
    <source>
        <dbReference type="ARBA" id="ARBA00022763"/>
    </source>
</evidence>
<dbReference type="PANTHER" id="PTHR30194:SF3">
    <property type="entry name" value="CROSSOVER JUNCTION ENDODEOXYRIBONUCLEASE RUVC"/>
    <property type="match status" value="1"/>
</dbReference>
<keyword evidence="2" id="KW-0963">Cytoplasm</keyword>
<proteinExistence type="inferred from homology"/>
<evidence type="ECO:0000256" key="7">
    <source>
        <dbReference type="ARBA" id="ARBA00022801"/>
    </source>
</evidence>
<dbReference type="NCBIfam" id="NF000711">
    <property type="entry name" value="PRK00039.2-1"/>
    <property type="match status" value="1"/>
</dbReference>
<keyword evidence="5" id="KW-0255">Endonuclease</keyword>
<evidence type="ECO:0000256" key="2">
    <source>
        <dbReference type="ARBA" id="ARBA00022490"/>
    </source>
</evidence>
<dbReference type="NCBIfam" id="TIGR00228">
    <property type="entry name" value="ruvC"/>
    <property type="match status" value="1"/>
</dbReference>
<evidence type="ECO:0000256" key="1">
    <source>
        <dbReference type="ARBA" id="ARBA00009518"/>
    </source>
</evidence>
<keyword evidence="7" id="KW-0378">Hydrolase</keyword>
<dbReference type="GO" id="GO:0008821">
    <property type="term" value="F:crossover junction DNA endonuclease activity"/>
    <property type="evidence" value="ECO:0007669"/>
    <property type="project" value="InterPro"/>
</dbReference>
<dbReference type="EMBL" id="UINC01019376">
    <property type="protein sequence ID" value="SVA82010.1"/>
    <property type="molecule type" value="Genomic_DNA"/>
</dbReference>
<sequence>MGIDPGSNCTGFGIVEEVKGNLCAVHWSSVHSSPKDAFPKRLKHIYDELVIAMKEYSPDVVVIEDLFYATNVKTVIKLGQTRGVALLAAANSGLQIAEYSPLEIKQCVVGYGRADKNQVQDMVTTLLRLKEKPNPFDASDALAAAICHIHNDVLQQKIKQG</sequence>
<dbReference type="PRINTS" id="PR00696">
    <property type="entry name" value="RSOLVASERUVC"/>
</dbReference>
<evidence type="ECO:0000256" key="5">
    <source>
        <dbReference type="ARBA" id="ARBA00022759"/>
    </source>
</evidence>
<dbReference type="InterPro" id="IPR020563">
    <property type="entry name" value="X-over_junc_endoDNase_Mg_BS"/>
</dbReference>
<comment type="similarity">
    <text evidence="1">Belongs to the RuvC family.</text>
</comment>
<dbReference type="GO" id="GO:0006281">
    <property type="term" value="P:DNA repair"/>
    <property type="evidence" value="ECO:0007669"/>
    <property type="project" value="UniProtKB-KW"/>
</dbReference>